<comment type="similarity">
    <text evidence="1">Belongs to the sigma-70 factor family. ECF subfamily.</text>
</comment>
<evidence type="ECO:0000256" key="1">
    <source>
        <dbReference type="ARBA" id="ARBA00010641"/>
    </source>
</evidence>
<proteinExistence type="inferred from homology"/>
<gene>
    <name evidence="6" type="ORF">A1353_14750</name>
</gene>
<dbReference type="InterPro" id="IPR039425">
    <property type="entry name" value="RNA_pol_sigma-70-like"/>
</dbReference>
<protein>
    <recommendedName>
        <fullName evidence="5">RNA polymerase sigma factor 70 region 4 type 2 domain-containing protein</fullName>
    </recommendedName>
</protein>
<reference evidence="6 7" key="1">
    <citation type="submission" date="2016-03" db="EMBL/GenBank/DDBJ databases">
        <authorList>
            <person name="Ploux O."/>
        </authorList>
    </citation>
    <scope>NUCLEOTIDE SEQUENCE [LARGE SCALE GENOMIC DNA]</scope>
    <source>
        <strain evidence="6 7">R-45371</strain>
    </source>
</reference>
<evidence type="ECO:0000313" key="7">
    <source>
        <dbReference type="Proteomes" id="UP000077763"/>
    </source>
</evidence>
<dbReference type="SUPFAM" id="SSF88946">
    <property type="entry name" value="Sigma2 domain of RNA polymerase sigma factors"/>
    <property type="match status" value="1"/>
</dbReference>
<comment type="caution">
    <text evidence="6">The sequence shown here is derived from an EMBL/GenBank/DDBJ whole genome shotgun (WGS) entry which is preliminary data.</text>
</comment>
<feature type="domain" description="RNA polymerase sigma factor 70 region 4 type 2" evidence="5">
    <location>
        <begin position="82"/>
        <end position="120"/>
    </location>
</feature>
<dbReference type="SUPFAM" id="SSF88659">
    <property type="entry name" value="Sigma3 and sigma4 domains of RNA polymerase sigma factors"/>
    <property type="match status" value="1"/>
</dbReference>
<evidence type="ECO:0000259" key="5">
    <source>
        <dbReference type="Pfam" id="PF08281"/>
    </source>
</evidence>
<dbReference type="GO" id="GO:0006352">
    <property type="term" value="P:DNA-templated transcription initiation"/>
    <property type="evidence" value="ECO:0007669"/>
    <property type="project" value="InterPro"/>
</dbReference>
<dbReference type="InterPro" id="IPR036388">
    <property type="entry name" value="WH-like_DNA-bd_sf"/>
</dbReference>
<dbReference type="PANTHER" id="PTHR43133:SF63">
    <property type="entry name" value="RNA POLYMERASE SIGMA FACTOR FECI-RELATED"/>
    <property type="match status" value="1"/>
</dbReference>
<keyword evidence="4" id="KW-0804">Transcription</keyword>
<dbReference type="GO" id="GO:0016987">
    <property type="term" value="F:sigma factor activity"/>
    <property type="evidence" value="ECO:0007669"/>
    <property type="project" value="UniProtKB-KW"/>
</dbReference>
<name>A0A177MBP0_METMH</name>
<evidence type="ECO:0000256" key="3">
    <source>
        <dbReference type="ARBA" id="ARBA00023082"/>
    </source>
</evidence>
<dbReference type="Gene3D" id="1.10.10.10">
    <property type="entry name" value="Winged helix-like DNA-binding domain superfamily/Winged helix DNA-binding domain"/>
    <property type="match status" value="1"/>
</dbReference>
<evidence type="ECO:0000256" key="4">
    <source>
        <dbReference type="ARBA" id="ARBA00023163"/>
    </source>
</evidence>
<dbReference type="Pfam" id="PF08281">
    <property type="entry name" value="Sigma70_r4_2"/>
    <property type="match status" value="1"/>
</dbReference>
<sequence>MLQDTFLHIADYPGQDAIINCRAFLYRVAGNLALDYLRSQARQHARDGGTLDEDWLCPSPQPERFVQSEQQWSAVESWLYDLPVLSQQILCLRRLDGKRHQQIAAELQVSERHVEHVLYRTGRMLAGDDF</sequence>
<keyword evidence="2" id="KW-0805">Transcription regulation</keyword>
<dbReference type="NCBIfam" id="TIGR02937">
    <property type="entry name" value="sigma70-ECF"/>
    <property type="match status" value="1"/>
</dbReference>
<dbReference type="AlphaFoldDB" id="A0A177MBP0"/>
<dbReference type="Gene3D" id="1.10.1740.10">
    <property type="match status" value="1"/>
</dbReference>
<evidence type="ECO:0000313" key="6">
    <source>
        <dbReference type="EMBL" id="OAI03138.1"/>
    </source>
</evidence>
<dbReference type="PANTHER" id="PTHR43133">
    <property type="entry name" value="RNA POLYMERASE ECF-TYPE SIGMA FACTO"/>
    <property type="match status" value="1"/>
</dbReference>
<accession>A0A177MBP0</accession>
<keyword evidence="3" id="KW-0731">Sigma factor</keyword>
<dbReference type="InterPro" id="IPR013325">
    <property type="entry name" value="RNA_pol_sigma_r2"/>
</dbReference>
<dbReference type="GO" id="GO:0003677">
    <property type="term" value="F:DNA binding"/>
    <property type="evidence" value="ECO:0007669"/>
    <property type="project" value="InterPro"/>
</dbReference>
<dbReference type="InterPro" id="IPR013324">
    <property type="entry name" value="RNA_pol_sigma_r3/r4-like"/>
</dbReference>
<organism evidence="6 7">
    <name type="scientific">Methylomonas methanica</name>
    <dbReference type="NCBI Taxonomy" id="421"/>
    <lineage>
        <taxon>Bacteria</taxon>
        <taxon>Pseudomonadati</taxon>
        <taxon>Pseudomonadota</taxon>
        <taxon>Gammaproteobacteria</taxon>
        <taxon>Methylococcales</taxon>
        <taxon>Methylococcaceae</taxon>
        <taxon>Methylomonas</taxon>
    </lineage>
</organism>
<evidence type="ECO:0000256" key="2">
    <source>
        <dbReference type="ARBA" id="ARBA00023015"/>
    </source>
</evidence>
<dbReference type="EMBL" id="LUUH01000059">
    <property type="protein sequence ID" value="OAI03138.1"/>
    <property type="molecule type" value="Genomic_DNA"/>
</dbReference>
<dbReference type="InterPro" id="IPR013249">
    <property type="entry name" value="RNA_pol_sigma70_r4_t2"/>
</dbReference>
<dbReference type="Proteomes" id="UP000077763">
    <property type="component" value="Unassembled WGS sequence"/>
</dbReference>
<dbReference type="InterPro" id="IPR014284">
    <property type="entry name" value="RNA_pol_sigma-70_dom"/>
</dbReference>